<evidence type="ECO:0000313" key="1">
    <source>
        <dbReference type="EMBL" id="GMI15192.1"/>
    </source>
</evidence>
<reference evidence="2" key="1">
    <citation type="journal article" date="2023" name="Commun. Biol.">
        <title>Genome analysis of Parmales, the sister group of diatoms, reveals the evolutionary specialization of diatoms from phago-mixotrophs to photoautotrophs.</title>
        <authorList>
            <person name="Ban H."/>
            <person name="Sato S."/>
            <person name="Yoshikawa S."/>
            <person name="Yamada K."/>
            <person name="Nakamura Y."/>
            <person name="Ichinomiya M."/>
            <person name="Sato N."/>
            <person name="Blanc-Mathieu R."/>
            <person name="Endo H."/>
            <person name="Kuwata A."/>
            <person name="Ogata H."/>
        </authorList>
    </citation>
    <scope>NUCLEOTIDE SEQUENCE [LARGE SCALE GENOMIC DNA]</scope>
    <source>
        <strain evidence="2">NIES 3700</strain>
    </source>
</reference>
<organism evidence="1 2">
    <name type="scientific">Triparma laevis f. longispina</name>
    <dbReference type="NCBI Taxonomy" id="1714387"/>
    <lineage>
        <taxon>Eukaryota</taxon>
        <taxon>Sar</taxon>
        <taxon>Stramenopiles</taxon>
        <taxon>Ochrophyta</taxon>
        <taxon>Bolidophyceae</taxon>
        <taxon>Parmales</taxon>
        <taxon>Triparmaceae</taxon>
        <taxon>Triparma</taxon>
    </lineage>
</organism>
<proteinExistence type="predicted"/>
<name>A0A9W7FN32_9STRA</name>
<dbReference type="AlphaFoldDB" id="A0A9W7FN32"/>
<dbReference type="Proteomes" id="UP001165122">
    <property type="component" value="Unassembled WGS sequence"/>
</dbReference>
<accession>A0A9W7FN32</accession>
<comment type="caution">
    <text evidence="1">The sequence shown here is derived from an EMBL/GenBank/DDBJ whole genome shotgun (WGS) entry which is preliminary data.</text>
</comment>
<protein>
    <submittedName>
        <fullName evidence="1">Uncharacterized protein</fullName>
    </submittedName>
</protein>
<gene>
    <name evidence="1" type="ORF">TrLO_g9838</name>
</gene>
<sequence>MMCFSLKSKDLTESSLPALFLIPKYAEPFIAALRVTYGGCRREILPQVESNVRTYFKIDRSHNANITMEMVGELCDDILMLYALRSNAVKKLEDPPLEEPFMREEKLNWKSGANPMMYCDLFHHLCPVPKEYKTEGLDKELVKKINEIRGICGMN</sequence>
<dbReference type="EMBL" id="BRXW01000226">
    <property type="protein sequence ID" value="GMI15192.1"/>
    <property type="molecule type" value="Genomic_DNA"/>
</dbReference>
<keyword evidence="2" id="KW-1185">Reference proteome</keyword>
<evidence type="ECO:0000313" key="2">
    <source>
        <dbReference type="Proteomes" id="UP001165122"/>
    </source>
</evidence>